<dbReference type="PANTHER" id="PTHR19277">
    <property type="entry name" value="PENTRAXIN"/>
    <property type="match status" value="1"/>
</dbReference>
<organism evidence="8 9">
    <name type="scientific">Aureococcus anophagefferens</name>
    <name type="common">Harmful bloom alga</name>
    <dbReference type="NCBI Taxonomy" id="44056"/>
    <lineage>
        <taxon>Eukaryota</taxon>
        <taxon>Sar</taxon>
        <taxon>Stramenopiles</taxon>
        <taxon>Ochrophyta</taxon>
        <taxon>Pelagophyceae</taxon>
        <taxon>Pelagomonadales</taxon>
        <taxon>Pelagomonadaceae</taxon>
        <taxon>Aureococcus</taxon>
    </lineage>
</organism>
<name>A0ABR1G7R1_AURAN</name>
<evidence type="ECO:0000313" key="8">
    <source>
        <dbReference type="EMBL" id="KAK7249203.1"/>
    </source>
</evidence>
<dbReference type="Proteomes" id="UP001363151">
    <property type="component" value="Unassembled WGS sequence"/>
</dbReference>
<keyword evidence="9" id="KW-1185">Reference proteome</keyword>
<accession>A0ABR1G7R1</accession>
<feature type="region of interest" description="Disordered" evidence="5">
    <location>
        <begin position="955"/>
        <end position="981"/>
    </location>
</feature>
<comment type="caution">
    <text evidence="8">The sequence shown here is derived from an EMBL/GenBank/DDBJ whole genome shotgun (WGS) entry which is preliminary data.</text>
</comment>
<feature type="region of interest" description="Disordered" evidence="5">
    <location>
        <begin position="1444"/>
        <end position="1483"/>
    </location>
</feature>
<evidence type="ECO:0000256" key="4">
    <source>
        <dbReference type="ARBA" id="ARBA00023157"/>
    </source>
</evidence>
<feature type="domain" description="PKD/REJ-like" evidence="7">
    <location>
        <begin position="1641"/>
        <end position="1744"/>
    </location>
</feature>
<evidence type="ECO:0000256" key="2">
    <source>
        <dbReference type="ARBA" id="ARBA00022723"/>
    </source>
</evidence>
<evidence type="ECO:0000256" key="3">
    <source>
        <dbReference type="ARBA" id="ARBA00022837"/>
    </source>
</evidence>
<dbReference type="InterPro" id="IPR051360">
    <property type="entry name" value="Neuronal_Pentraxin_Related"/>
</dbReference>
<sequence>MISARGCLSLVAACLAATSRATATLVAYYSFDDGTAAEDSDSSLDGTISGAWASTGPDGSGALSFDGGESYVQFPDALTSGILGSNARTVCLWAAISSFNDAALFTFGDYADGEEFALMTAASAGEFIVQFYGGDYDTDVSVSEWSDDDGWHHYCLVYDGADWSLYVDGAVAHTATASLNTGSENPLTIGVRDNESYLGGSVDELYVYSSALSESEIQTLYVGDTLIAHYSFDDGTAAEDSDSSLDGTISGATATTGQYGIGGALSFDGSDDYVEFPSAVTADILGSAARTVCLWAVINAFDGGSLFSYGSESDGRQFTLRLLSDPGAFRMQFFYDDNDVTLPGVDTGEWHHYCLAYDGATCALYVDGAEAESSSYSVTGNTGSEYPLTLGLRGGNNGYFDGSIDEVYVYSSALDAASIQVLYDAVTTAPTVTPLPTHVSHSTLIAHYSFDDGTAAEDSDSSLDGTISGATATTGQYGIGGALSFDGSDDHVEFPDAVTADILGSSARTVCLWAVIGAFDKGTLFSYDSNSAGQRFSSLTGTTTGEISLSGWGTSYGFDVAVSGSDDGDWHHYCHTYDGTDWLLYFDGTLARTETVALDTGSDNPLTLGVRYSGGYTGYFSGSIDEVYVYSSALDAASIQVLYDAVTVAPTVTPLPTSNFFQATLVAHYSFDDGTAAEDSDGSLDGTISGATATTGRDGSGALSFDGSDDYVEFPDAVTVDILGSSARSICLWAVVDVWDGQGMLFSYDSNVASQRFSFMVESTAGEFGLLGFTSDYDSRNIEASGSDDGDWHHYCLTYDGTDWLLYFDGTLLHTETVALDTGSDNPLTLGVRYTGGYTGYFDGSIDEVYVYASALDAASIQVLYAAVTTAPTVTPLPTHVSHSTLVAHYSFDDGTAAEDSDSSLDGTISGARRRRRATVALDTGSDNPLTLGVRYSGGYTGYFSGAIDEVYVSARSTSTPRSRSSRRPSPPAPTVTPLPTHVSHSTLIAHYSFDDGEAEDDYGGLDGTIHGATPTTGHDGARASFDGTNDYVEFPSAVTADILGSSARTVCLWAAVDAFDEGGFFQYGSINSALGYALRSSPTAGSVAAQFWGGDTRDGASRALDTGSDTSFELGVWSGNFFSGSIDEVYVYSSALDAASIEVLYTPSRRADGRDGRAARAGRDDTSFELGVWSGNFFSGSIDEVYVYSSALDAASIEVLYNAVTAAPTLDAVRRAVALAERGAVRRAVLCSEREPVLYSERDPVRTAAAVSERSSDERAHGLVLANLKHWHGSTTCVAHVDCEIRWVYRGDPSACETVDIQLVETGEDEVLNAQTTENDGEVSKTVPGDAEVNEYTVTVACSDDATISDSYDFQVSYTPAPTFLRPRTARARVVAGAQRGAVLRSQRGSVRRAVVVAERGAVPFSERGAFFESFCDAERAGLRGAVALADARALRAAPADAAPSAAPSASPSSSPSSAPSAAPSSTPSGAPSSSPSSSPSALPTIAPTASFVQITSVGTESTCVHGVECDVFWTYRGGDGCATVDIARVIPGGAEVNEYTMTVACSDDSLVADSIEFYSTGSAGRDLLYFWTASVVDVNASGNATTVLEAVVGAANLGDGKASLEMTSAQLESMAAGGASRVEIVLVLTNFLGGVSAPSAPFPLYVARPPSSGKLEVLPAAGFALETTFALATYSWVTEDAPLQYAFKTRVNGSESTLQAATRQSSLENVVLPEGSPNVTVVVVATDALGGEAEAAAEARVADGARRRRAGELDDEFAGFGLCARQHGGRLPDRRGGGRRRDARAALTATLIDAVAAIASDLDADESLIEQTASALVSVAANGTGIGAAAALLL</sequence>
<evidence type="ECO:0000256" key="6">
    <source>
        <dbReference type="SAM" id="SignalP"/>
    </source>
</evidence>
<feature type="signal peptide" evidence="6">
    <location>
        <begin position="1"/>
        <end position="23"/>
    </location>
</feature>
<reference evidence="8 9" key="1">
    <citation type="submission" date="2024-03" db="EMBL/GenBank/DDBJ databases">
        <title>Aureococcus anophagefferens CCMP1851 and Kratosvirus quantuckense: Draft genome of a second virus-susceptible host strain in the model system.</title>
        <authorList>
            <person name="Chase E."/>
            <person name="Truchon A.R."/>
            <person name="Schepens W."/>
            <person name="Wilhelm S.W."/>
        </authorList>
    </citation>
    <scope>NUCLEOTIDE SEQUENCE [LARGE SCALE GENOMIC DNA]</scope>
    <source>
        <strain evidence="8 9">CCMP1851</strain>
    </source>
</reference>
<dbReference type="PANTHER" id="PTHR19277:SF125">
    <property type="entry name" value="B6"/>
    <property type="match status" value="1"/>
</dbReference>
<keyword evidence="4" id="KW-1015">Disulfide bond</keyword>
<dbReference type="Gene3D" id="2.60.120.200">
    <property type="match status" value="7"/>
</dbReference>
<proteinExistence type="predicted"/>
<dbReference type="Pfam" id="PF02010">
    <property type="entry name" value="REJ"/>
    <property type="match status" value="1"/>
</dbReference>
<keyword evidence="2" id="KW-0479">Metal-binding</keyword>
<dbReference type="Pfam" id="PF13385">
    <property type="entry name" value="Laminin_G_3"/>
    <property type="match status" value="4"/>
</dbReference>
<keyword evidence="6" id="KW-0732">Signal</keyword>
<evidence type="ECO:0000256" key="5">
    <source>
        <dbReference type="SAM" id="MobiDB-lite"/>
    </source>
</evidence>
<evidence type="ECO:0000256" key="1">
    <source>
        <dbReference type="ARBA" id="ARBA00001913"/>
    </source>
</evidence>
<dbReference type="InterPro" id="IPR002859">
    <property type="entry name" value="PKD/REJ-like"/>
</dbReference>
<evidence type="ECO:0000259" key="7">
    <source>
        <dbReference type="Pfam" id="PF02010"/>
    </source>
</evidence>
<evidence type="ECO:0000313" key="9">
    <source>
        <dbReference type="Proteomes" id="UP001363151"/>
    </source>
</evidence>
<keyword evidence="3" id="KW-0106">Calcium</keyword>
<dbReference type="EMBL" id="JBBJCI010000081">
    <property type="protein sequence ID" value="KAK7249203.1"/>
    <property type="molecule type" value="Genomic_DNA"/>
</dbReference>
<dbReference type="SUPFAM" id="SSF49899">
    <property type="entry name" value="Concanavalin A-like lectins/glucanases"/>
    <property type="match status" value="5"/>
</dbReference>
<protein>
    <recommendedName>
        <fullName evidence="7">PKD/REJ-like domain-containing protein</fullName>
    </recommendedName>
</protein>
<gene>
    <name evidence="8" type="ORF">SO694_00046166</name>
</gene>
<feature type="chain" id="PRO_5046026684" description="PKD/REJ-like domain-containing protein" evidence="6">
    <location>
        <begin position="24"/>
        <end position="1836"/>
    </location>
</feature>
<comment type="cofactor">
    <cofactor evidence="1">
        <name>Ca(2+)</name>
        <dbReference type="ChEBI" id="CHEBI:29108"/>
    </cofactor>
</comment>
<dbReference type="InterPro" id="IPR013320">
    <property type="entry name" value="ConA-like_dom_sf"/>
</dbReference>